<keyword evidence="2" id="KW-1185">Reference proteome</keyword>
<name>A0A5B8LG40_9SPHN</name>
<proteinExistence type="predicted"/>
<dbReference type="Gene3D" id="3.90.1530.30">
    <property type="match status" value="1"/>
</dbReference>
<dbReference type="OrthoDB" id="7190674at2"/>
<dbReference type="AlphaFoldDB" id="A0A5B8LG40"/>
<dbReference type="KEGG" id="spai:FPZ24_03945"/>
<sequence length="269" mass="28697">MTARRSRTSFASLLRHASRREVEPPAPNLEGTFRVDPARVRLWSGLAAPTTEECRENVAAIAREGQTEPVTVRPVFDDALYEYEVIAGARDWVAVRHLREVATPRLDLLVRVALVDDEGAGEFTDIAPEPRYPLPDPLIAAFGGEALSDELIADLTARLDGPMAPILLATAGQIARAQDARQGDGLPPYPVGEVLRLLDVVGRVEEPPSVEVSLRIVDAAAGDVTFSLSAADELPPEMLARIVKAMIDGAAADGIAVTWAIGPSAATSP</sequence>
<evidence type="ECO:0000313" key="1">
    <source>
        <dbReference type="EMBL" id="QDZ06735.1"/>
    </source>
</evidence>
<organism evidence="1 2">
    <name type="scientific">Sphingomonas panacisoli</name>
    <dbReference type="NCBI Taxonomy" id="1813879"/>
    <lineage>
        <taxon>Bacteria</taxon>
        <taxon>Pseudomonadati</taxon>
        <taxon>Pseudomonadota</taxon>
        <taxon>Alphaproteobacteria</taxon>
        <taxon>Sphingomonadales</taxon>
        <taxon>Sphingomonadaceae</taxon>
        <taxon>Sphingomonas</taxon>
    </lineage>
</organism>
<accession>A0A5B8LG40</accession>
<dbReference type="Proteomes" id="UP000315673">
    <property type="component" value="Chromosome"/>
</dbReference>
<protein>
    <submittedName>
        <fullName evidence="1">Uncharacterized protein</fullName>
    </submittedName>
</protein>
<dbReference type="RefSeq" id="WP_146569819.1">
    <property type="nucleotide sequence ID" value="NZ_CP042306.1"/>
</dbReference>
<gene>
    <name evidence="1" type="ORF">FPZ24_03945</name>
</gene>
<dbReference type="EMBL" id="CP042306">
    <property type="protein sequence ID" value="QDZ06735.1"/>
    <property type="molecule type" value="Genomic_DNA"/>
</dbReference>
<evidence type="ECO:0000313" key="2">
    <source>
        <dbReference type="Proteomes" id="UP000315673"/>
    </source>
</evidence>
<reference evidence="1 2" key="1">
    <citation type="submission" date="2019-07" db="EMBL/GenBank/DDBJ databases">
        <title>Full genome sequence of Sphingomonas sp. 4R-6-7(HKS19).</title>
        <authorList>
            <person name="Im W.-T."/>
        </authorList>
    </citation>
    <scope>NUCLEOTIDE SEQUENCE [LARGE SCALE GENOMIC DNA]</scope>
    <source>
        <strain evidence="1 2">HKS19</strain>
    </source>
</reference>